<comment type="similarity">
    <text evidence="2">Belongs to the FKBP-type PPIase family. Tig subfamily.</text>
</comment>
<dbReference type="InterPro" id="IPR008881">
    <property type="entry name" value="Trigger_fac_ribosome-bd_bac"/>
</dbReference>
<dbReference type="GO" id="GO:0043022">
    <property type="term" value="F:ribosome binding"/>
    <property type="evidence" value="ECO:0007669"/>
    <property type="project" value="TreeGrafter"/>
</dbReference>
<dbReference type="Proteomes" id="UP000250235">
    <property type="component" value="Unassembled WGS sequence"/>
</dbReference>
<dbReference type="Pfam" id="PF05697">
    <property type="entry name" value="Trigger_N"/>
    <property type="match status" value="1"/>
</dbReference>
<dbReference type="OrthoDB" id="1881930at2759"/>
<evidence type="ECO:0000256" key="4">
    <source>
        <dbReference type="ARBA" id="ARBA00023110"/>
    </source>
</evidence>
<sequence length="100" mass="11278">MVADAQPIPGFRRVKGGKTPNIPKNILLEILGPSNVYERVIKKVINAIVAEYVAKERLRVGKDLRVVQSFEDLEAQFEPGDVFRFDAIVSLSRLKNQQDN</sequence>
<dbReference type="GO" id="GO:0051083">
    <property type="term" value="P:'de novo' cotranslational protein folding"/>
    <property type="evidence" value="ECO:0007669"/>
    <property type="project" value="TreeGrafter"/>
</dbReference>
<name>A0A2Z7CEM5_9LAMI</name>
<feature type="domain" description="Trigger factor ribosome-binding bacterial" evidence="8">
    <location>
        <begin position="7"/>
        <end position="90"/>
    </location>
</feature>
<keyword evidence="5" id="KW-0143">Chaperone</keyword>
<dbReference type="GO" id="GO:0044183">
    <property type="term" value="F:protein folding chaperone"/>
    <property type="evidence" value="ECO:0007669"/>
    <property type="project" value="TreeGrafter"/>
</dbReference>
<organism evidence="9 10">
    <name type="scientific">Dorcoceras hygrometricum</name>
    <dbReference type="NCBI Taxonomy" id="472368"/>
    <lineage>
        <taxon>Eukaryota</taxon>
        <taxon>Viridiplantae</taxon>
        <taxon>Streptophyta</taxon>
        <taxon>Embryophyta</taxon>
        <taxon>Tracheophyta</taxon>
        <taxon>Spermatophyta</taxon>
        <taxon>Magnoliopsida</taxon>
        <taxon>eudicotyledons</taxon>
        <taxon>Gunneridae</taxon>
        <taxon>Pentapetalae</taxon>
        <taxon>asterids</taxon>
        <taxon>lamiids</taxon>
        <taxon>Lamiales</taxon>
        <taxon>Gesneriaceae</taxon>
        <taxon>Didymocarpoideae</taxon>
        <taxon>Trichosporeae</taxon>
        <taxon>Loxocarpinae</taxon>
        <taxon>Dorcoceras</taxon>
    </lineage>
</organism>
<accession>A0A2Z7CEM5</accession>
<dbReference type="AlphaFoldDB" id="A0A2Z7CEM5"/>
<dbReference type="FunFam" id="3.30.70.1050:FF:000004">
    <property type="entry name" value="Trigger factor"/>
    <property type="match status" value="1"/>
</dbReference>
<comment type="catalytic activity">
    <reaction evidence="1">
        <text>[protein]-peptidylproline (omega=180) = [protein]-peptidylproline (omega=0)</text>
        <dbReference type="Rhea" id="RHEA:16237"/>
        <dbReference type="Rhea" id="RHEA-COMP:10747"/>
        <dbReference type="Rhea" id="RHEA-COMP:10748"/>
        <dbReference type="ChEBI" id="CHEBI:83833"/>
        <dbReference type="ChEBI" id="CHEBI:83834"/>
        <dbReference type="EC" id="5.2.1.8"/>
    </reaction>
</comment>
<keyword evidence="10" id="KW-1185">Reference proteome</keyword>
<evidence type="ECO:0000256" key="3">
    <source>
        <dbReference type="ARBA" id="ARBA00013194"/>
    </source>
</evidence>
<evidence type="ECO:0000256" key="2">
    <source>
        <dbReference type="ARBA" id="ARBA00005464"/>
    </source>
</evidence>
<keyword evidence="4" id="KW-0697">Rotamase</keyword>
<evidence type="ECO:0000256" key="1">
    <source>
        <dbReference type="ARBA" id="ARBA00000971"/>
    </source>
</evidence>
<keyword evidence="6" id="KW-0413">Isomerase</keyword>
<evidence type="ECO:0000259" key="8">
    <source>
        <dbReference type="Pfam" id="PF05697"/>
    </source>
</evidence>
<proteinExistence type="inferred from homology"/>
<dbReference type="EC" id="5.2.1.8" evidence="3"/>
<evidence type="ECO:0000256" key="6">
    <source>
        <dbReference type="ARBA" id="ARBA00023235"/>
    </source>
</evidence>
<evidence type="ECO:0000256" key="5">
    <source>
        <dbReference type="ARBA" id="ARBA00023186"/>
    </source>
</evidence>
<dbReference type="InterPro" id="IPR005215">
    <property type="entry name" value="Trig_fac"/>
</dbReference>
<dbReference type="InterPro" id="IPR036611">
    <property type="entry name" value="Trigger_fac_ribosome-bd_sf"/>
</dbReference>
<comment type="function">
    <text evidence="7">Involved in protein export. Acts as a chaperone by maintaining the newly synthesized protein in an open conformation. Functions as a peptidyl-prolyl cis-trans isomerase.</text>
</comment>
<dbReference type="PANTHER" id="PTHR30560">
    <property type="entry name" value="TRIGGER FACTOR CHAPERONE AND PEPTIDYL-PROLYL CIS/TRANS ISOMERASE"/>
    <property type="match status" value="1"/>
</dbReference>
<dbReference type="Gene3D" id="3.30.70.1050">
    <property type="entry name" value="Trigger factor ribosome-binding domain"/>
    <property type="match status" value="1"/>
</dbReference>
<evidence type="ECO:0000256" key="7">
    <source>
        <dbReference type="ARBA" id="ARBA00024849"/>
    </source>
</evidence>
<dbReference type="EMBL" id="KQ998209">
    <property type="protein sequence ID" value="KZV43110.1"/>
    <property type="molecule type" value="Genomic_DNA"/>
</dbReference>
<gene>
    <name evidence="9" type="ORF">F511_04502</name>
</gene>
<reference evidence="9 10" key="1">
    <citation type="journal article" date="2015" name="Proc. Natl. Acad. Sci. U.S.A.">
        <title>The resurrection genome of Boea hygrometrica: A blueprint for survival of dehydration.</title>
        <authorList>
            <person name="Xiao L."/>
            <person name="Yang G."/>
            <person name="Zhang L."/>
            <person name="Yang X."/>
            <person name="Zhao S."/>
            <person name="Ji Z."/>
            <person name="Zhou Q."/>
            <person name="Hu M."/>
            <person name="Wang Y."/>
            <person name="Chen M."/>
            <person name="Xu Y."/>
            <person name="Jin H."/>
            <person name="Xiao X."/>
            <person name="Hu G."/>
            <person name="Bao F."/>
            <person name="Hu Y."/>
            <person name="Wan P."/>
            <person name="Li L."/>
            <person name="Deng X."/>
            <person name="Kuang T."/>
            <person name="Xiang C."/>
            <person name="Zhu J.K."/>
            <person name="Oliver M.J."/>
            <person name="He Y."/>
        </authorList>
    </citation>
    <scope>NUCLEOTIDE SEQUENCE [LARGE SCALE GENOMIC DNA]</scope>
    <source>
        <strain evidence="10">cv. XS01</strain>
    </source>
</reference>
<protein>
    <recommendedName>
        <fullName evidence="3">peptidylprolyl isomerase</fullName>
        <ecNumber evidence="3">5.2.1.8</ecNumber>
    </recommendedName>
</protein>
<dbReference type="GO" id="GO:0003755">
    <property type="term" value="F:peptidyl-prolyl cis-trans isomerase activity"/>
    <property type="evidence" value="ECO:0007669"/>
    <property type="project" value="UniProtKB-KW"/>
</dbReference>
<evidence type="ECO:0000313" key="10">
    <source>
        <dbReference type="Proteomes" id="UP000250235"/>
    </source>
</evidence>
<dbReference type="PANTHER" id="PTHR30560:SF5">
    <property type="entry name" value="OS09G0515400 PROTEIN"/>
    <property type="match status" value="1"/>
</dbReference>
<dbReference type="SUPFAM" id="SSF102735">
    <property type="entry name" value="Trigger factor ribosome-binding domain"/>
    <property type="match status" value="1"/>
</dbReference>
<dbReference type="GO" id="GO:0043335">
    <property type="term" value="P:protein unfolding"/>
    <property type="evidence" value="ECO:0007669"/>
    <property type="project" value="TreeGrafter"/>
</dbReference>
<evidence type="ECO:0000313" key="9">
    <source>
        <dbReference type="EMBL" id="KZV43110.1"/>
    </source>
</evidence>
<dbReference type="GO" id="GO:0015031">
    <property type="term" value="P:protein transport"/>
    <property type="evidence" value="ECO:0007669"/>
    <property type="project" value="InterPro"/>
</dbReference>